<keyword evidence="9" id="KW-1185">Reference proteome</keyword>
<dbReference type="GO" id="GO:0005813">
    <property type="term" value="C:centrosome"/>
    <property type="evidence" value="ECO:0007669"/>
    <property type="project" value="TreeGrafter"/>
</dbReference>
<comment type="similarity">
    <text evidence="2">Belongs to the CKAP2 family.</text>
</comment>
<proteinExistence type="inferred from homology"/>
<keyword evidence="5" id="KW-0206">Cytoskeleton</keyword>
<feature type="region of interest" description="Disordered" evidence="6">
    <location>
        <begin position="48"/>
        <end position="468"/>
    </location>
</feature>
<feature type="domain" description="Cytoskeleton-associated protein 2 C-terminal" evidence="7">
    <location>
        <begin position="622"/>
        <end position="678"/>
    </location>
</feature>
<dbReference type="EMBL" id="OX395133">
    <property type="protein sequence ID" value="CAI5783188.1"/>
    <property type="molecule type" value="Genomic_DNA"/>
</dbReference>
<evidence type="ECO:0000259" key="7">
    <source>
        <dbReference type="Pfam" id="PF15297"/>
    </source>
</evidence>
<feature type="compositionally biased region" description="Basic and acidic residues" evidence="6">
    <location>
        <begin position="187"/>
        <end position="197"/>
    </location>
</feature>
<keyword evidence="4" id="KW-0597">Phosphoprotein</keyword>
<dbReference type="InterPro" id="IPR029197">
    <property type="entry name" value="CKAP2_C"/>
</dbReference>
<dbReference type="GO" id="GO:0005829">
    <property type="term" value="C:cytosol"/>
    <property type="evidence" value="ECO:0007669"/>
    <property type="project" value="TreeGrafter"/>
</dbReference>
<dbReference type="AlphaFoldDB" id="A0AA35PF88"/>
<feature type="compositionally biased region" description="Polar residues" evidence="6">
    <location>
        <begin position="167"/>
        <end position="186"/>
    </location>
</feature>
<organism evidence="8 9">
    <name type="scientific">Podarcis lilfordi</name>
    <name type="common">Lilford's wall lizard</name>
    <dbReference type="NCBI Taxonomy" id="74358"/>
    <lineage>
        <taxon>Eukaryota</taxon>
        <taxon>Metazoa</taxon>
        <taxon>Chordata</taxon>
        <taxon>Craniata</taxon>
        <taxon>Vertebrata</taxon>
        <taxon>Euteleostomi</taxon>
        <taxon>Lepidosauria</taxon>
        <taxon>Squamata</taxon>
        <taxon>Bifurcata</taxon>
        <taxon>Unidentata</taxon>
        <taxon>Episquamata</taxon>
        <taxon>Laterata</taxon>
        <taxon>Lacertibaenia</taxon>
        <taxon>Lacertidae</taxon>
        <taxon>Podarcis</taxon>
    </lineage>
</organism>
<reference evidence="8" key="1">
    <citation type="submission" date="2022-12" db="EMBL/GenBank/DDBJ databases">
        <authorList>
            <person name="Alioto T."/>
            <person name="Alioto T."/>
            <person name="Gomez Garrido J."/>
        </authorList>
    </citation>
    <scope>NUCLEOTIDE SEQUENCE</scope>
</reference>
<protein>
    <recommendedName>
        <fullName evidence="7">Cytoskeleton-associated protein 2 C-terminal domain-containing protein</fullName>
    </recommendedName>
</protein>
<evidence type="ECO:0000313" key="8">
    <source>
        <dbReference type="EMBL" id="CAI5783188.1"/>
    </source>
</evidence>
<sequence length="707" mass="76845">MPPPPQLAVMEAPRSAGGPGLRRGGGRREEIAAAVEERRQKLQEYLAAKGRLRPANTKPYLKNNNRQKNPVPSKAQPTVGSRKTVAPSTAKSASTREAKGLGPASKVLPDKASRALVHQEPNNAPTQLPRKRGPIFPLPSKPPARKHPEKLVIRISSAGHHLGRTKQPGQQELATASGTSKVLSDSNKAEQDKENSGLKRVGQPQKRETSRFSLQAQSQAGSKPPVKNCKQAVEKSTLSKNHRAAAAQVKPRAPLGGPQRQVNSISAVRTSPPRGRPSAVSRPGVRGQNPRLIKQSAVIPQATGPPVPGGSLAGRESTVSSSSLGILRRGRSRPQAGALQERPLPGRHGALQRKRKATPERCRSAAPGGAKQNRSPAGRDPGSKKFKQAPRTPEPKSRPRASEQGSGGRGRGAPRAKQQAREIGQEPKTPGTRDRRQQLEEWLASRGKQYKRPPMTFPVKRRPPPKEKEALDRSFWDRMEEEMEQQKVAQQIASTLADCMKLADEGVPSEELLAMLSHIPEAEKFARFWVCKAKLLARQGPLDAAGLYRAAACAGAVPLRELRDALVDTLKRSSQAWATPAELRLPGKEQAQSTGQGPACQPLSAIKLQVASLPRAKEPSARPSLKLLTPVRRSLRIDRASARYPQMLRDHDPVVSCLDEIMDAEDGCRFIFRKNEALLETVEVEGFLPRTSAPASPDPPLRRPLFC</sequence>
<evidence type="ECO:0000256" key="1">
    <source>
        <dbReference type="ARBA" id="ARBA00004245"/>
    </source>
</evidence>
<feature type="region of interest" description="Disordered" evidence="6">
    <location>
        <begin position="1"/>
        <end position="27"/>
    </location>
</feature>
<evidence type="ECO:0000256" key="6">
    <source>
        <dbReference type="SAM" id="MobiDB-lite"/>
    </source>
</evidence>
<comment type="subcellular location">
    <subcellularLocation>
        <location evidence="1">Cytoplasm</location>
        <location evidence="1">Cytoskeleton</location>
    </subcellularLocation>
</comment>
<evidence type="ECO:0000256" key="3">
    <source>
        <dbReference type="ARBA" id="ARBA00022490"/>
    </source>
</evidence>
<dbReference type="PANTHER" id="PTHR47078">
    <property type="entry name" value="CYTOSKELETON-ASSOCIATED PROTEIN 2-LIKE"/>
    <property type="match status" value="1"/>
</dbReference>
<gene>
    <name evidence="8" type="ORF">PODLI_1B028756</name>
</gene>
<feature type="compositionally biased region" description="Polar residues" evidence="6">
    <location>
        <begin position="211"/>
        <end position="221"/>
    </location>
</feature>
<feature type="compositionally biased region" description="Basic and acidic residues" evidence="6">
    <location>
        <begin position="419"/>
        <end position="439"/>
    </location>
</feature>
<dbReference type="Pfam" id="PF15297">
    <property type="entry name" value="CKAP2_C"/>
    <property type="match status" value="2"/>
</dbReference>
<evidence type="ECO:0000256" key="5">
    <source>
        <dbReference type="ARBA" id="ARBA00023212"/>
    </source>
</evidence>
<dbReference type="GO" id="GO:0072686">
    <property type="term" value="C:mitotic spindle"/>
    <property type="evidence" value="ECO:0007669"/>
    <property type="project" value="TreeGrafter"/>
</dbReference>
<dbReference type="PANTHER" id="PTHR47078:SF1">
    <property type="entry name" value="CYTOSKELETON-ASSOCIATED PROTEIN 2-LIKE"/>
    <property type="match status" value="1"/>
</dbReference>
<accession>A0AA35PF88</accession>
<feature type="domain" description="Cytoskeleton-associated protein 2 C-terminal" evidence="7">
    <location>
        <begin position="431"/>
        <end position="577"/>
    </location>
</feature>
<evidence type="ECO:0000313" key="9">
    <source>
        <dbReference type="Proteomes" id="UP001178461"/>
    </source>
</evidence>
<dbReference type="InterPro" id="IPR052855">
    <property type="entry name" value="CKAP2-like"/>
</dbReference>
<evidence type="ECO:0000256" key="4">
    <source>
        <dbReference type="ARBA" id="ARBA00022553"/>
    </source>
</evidence>
<feature type="compositionally biased region" description="Polar residues" evidence="6">
    <location>
        <begin position="260"/>
        <end position="269"/>
    </location>
</feature>
<feature type="compositionally biased region" description="Polar residues" evidence="6">
    <location>
        <begin position="62"/>
        <end position="93"/>
    </location>
</feature>
<dbReference type="Proteomes" id="UP001178461">
    <property type="component" value="Chromosome 8"/>
</dbReference>
<evidence type="ECO:0000256" key="2">
    <source>
        <dbReference type="ARBA" id="ARBA00009468"/>
    </source>
</evidence>
<keyword evidence="3" id="KW-0963">Cytoplasm</keyword>
<name>A0AA35PF88_9SAUR</name>